<gene>
    <name evidence="1" type="ORF">CEXT_545131</name>
</gene>
<comment type="caution">
    <text evidence="1">The sequence shown here is derived from an EMBL/GenBank/DDBJ whole genome shotgun (WGS) entry which is preliminary data.</text>
</comment>
<reference evidence="1 2" key="1">
    <citation type="submission" date="2021-06" db="EMBL/GenBank/DDBJ databases">
        <title>Caerostris extrusa draft genome.</title>
        <authorList>
            <person name="Kono N."/>
            <person name="Arakawa K."/>
        </authorList>
    </citation>
    <scope>NUCLEOTIDE SEQUENCE [LARGE SCALE GENOMIC DNA]</scope>
</reference>
<dbReference type="Proteomes" id="UP001054945">
    <property type="component" value="Unassembled WGS sequence"/>
</dbReference>
<accession>A0AAV4M918</accession>
<dbReference type="EMBL" id="BPLR01002007">
    <property type="protein sequence ID" value="GIX68896.1"/>
    <property type="molecule type" value="Genomic_DNA"/>
</dbReference>
<protein>
    <submittedName>
        <fullName evidence="1">Uncharacterized protein</fullName>
    </submittedName>
</protein>
<keyword evidence="2" id="KW-1185">Reference proteome</keyword>
<proteinExistence type="predicted"/>
<evidence type="ECO:0000313" key="1">
    <source>
        <dbReference type="EMBL" id="GIX68896.1"/>
    </source>
</evidence>
<sequence>MFISSLSRLAHFNRCSGRACSELELIHSRKVFCLVSKDKHVSTCKPTIGGLDDSINLDSKAPPGACLVYQVGIGIIFHSCWFEVFILEQISEKAKESLNFDVGTIT</sequence>
<dbReference type="AlphaFoldDB" id="A0AAV4M918"/>
<organism evidence="1 2">
    <name type="scientific">Caerostris extrusa</name>
    <name type="common">Bark spider</name>
    <name type="synonym">Caerostris bankana</name>
    <dbReference type="NCBI Taxonomy" id="172846"/>
    <lineage>
        <taxon>Eukaryota</taxon>
        <taxon>Metazoa</taxon>
        <taxon>Ecdysozoa</taxon>
        <taxon>Arthropoda</taxon>
        <taxon>Chelicerata</taxon>
        <taxon>Arachnida</taxon>
        <taxon>Araneae</taxon>
        <taxon>Araneomorphae</taxon>
        <taxon>Entelegynae</taxon>
        <taxon>Araneoidea</taxon>
        <taxon>Araneidae</taxon>
        <taxon>Caerostris</taxon>
    </lineage>
</organism>
<evidence type="ECO:0000313" key="2">
    <source>
        <dbReference type="Proteomes" id="UP001054945"/>
    </source>
</evidence>
<name>A0AAV4M918_CAEEX</name>